<keyword evidence="1" id="KW-1133">Transmembrane helix</keyword>
<dbReference type="InterPro" id="IPR012373">
    <property type="entry name" value="Ferrdict_sens_TM"/>
</dbReference>
<keyword evidence="5" id="KW-1185">Reference proteome</keyword>
<evidence type="ECO:0000313" key="5">
    <source>
        <dbReference type="Proteomes" id="UP001156141"/>
    </source>
</evidence>
<evidence type="ECO:0000313" key="4">
    <source>
        <dbReference type="EMBL" id="MCH4553106.1"/>
    </source>
</evidence>
<proteinExistence type="predicted"/>
<dbReference type="EMBL" id="JAKVQD010000004">
    <property type="protein sequence ID" value="MCH4553106.1"/>
    <property type="molecule type" value="Genomic_DNA"/>
</dbReference>
<dbReference type="RefSeq" id="WP_240573556.1">
    <property type="nucleotide sequence ID" value="NZ_CP136709.1"/>
</dbReference>
<gene>
    <name evidence="4" type="ORF">MKW35_10770</name>
</gene>
<dbReference type="InterPro" id="IPR006860">
    <property type="entry name" value="FecR"/>
</dbReference>
<dbReference type="Proteomes" id="UP001156141">
    <property type="component" value="Unassembled WGS sequence"/>
</dbReference>
<dbReference type="PANTHER" id="PTHR30273:SF2">
    <property type="entry name" value="PROTEIN FECR"/>
    <property type="match status" value="1"/>
</dbReference>
<sequence length="387" mass="43966">MSPKEARIITVKFLNNEASVAELNQLSHWIEENPSNDVAFKEYLNIYHTLDKRQVFDAMQAYRKTEAIINAKQNRSKVFRLNIYKYAAAAVLVGVLLTAYLFKQDSIFGSDDMVTPVIVNNAIKPGANKAILTLEDGKEIVFEKGASLQTNNATSNGEKIIYEAHKGQALAYNTLTIPRGGQFFVKLSDGTQVWLNSESQLKYPVNFTEGESRKVELVYGEAYFDVSPSTEHKGASFEVINDNQLVHVLGTEFNVKAYNDEDEVYTTLVEGKVEISSSKEQHILKPGEQSRLNKNVNTLSVEAVDVYRQISWKEGIFSFKRMTLEDIMTILSRWYDMDVVFENEELKQRGFNGSLGKEQPIEQILENIKSFGVIKNYEIRNKQVILK</sequence>
<dbReference type="InterPro" id="IPR032508">
    <property type="entry name" value="FecR_C"/>
</dbReference>
<feature type="domain" description="FecR protein" evidence="2">
    <location>
        <begin position="175"/>
        <end position="274"/>
    </location>
</feature>
<dbReference type="Pfam" id="PF04773">
    <property type="entry name" value="FecR"/>
    <property type="match status" value="1"/>
</dbReference>
<reference evidence="4" key="1">
    <citation type="submission" date="2022-02" db="EMBL/GenBank/DDBJ databases">
        <title>Aestuariibaculum sp., a marine bacterium isolated from sediment in Guangxi.</title>
        <authorList>
            <person name="Ying J."/>
        </authorList>
    </citation>
    <scope>NUCLEOTIDE SEQUENCE</scope>
    <source>
        <strain evidence="4">L182</strain>
    </source>
</reference>
<evidence type="ECO:0000259" key="2">
    <source>
        <dbReference type="Pfam" id="PF04773"/>
    </source>
</evidence>
<protein>
    <submittedName>
        <fullName evidence="4">DUF4974 domain-containing protein</fullName>
    </submittedName>
</protein>
<name>A0ABS9RKS0_9FLAO</name>
<keyword evidence="1" id="KW-0812">Transmembrane</keyword>
<feature type="transmembrane region" description="Helical" evidence="1">
    <location>
        <begin position="83"/>
        <end position="102"/>
    </location>
</feature>
<organism evidence="4 5">
    <name type="scientific">Aestuariibaculum lutulentum</name>
    <dbReference type="NCBI Taxonomy" id="2920935"/>
    <lineage>
        <taxon>Bacteria</taxon>
        <taxon>Pseudomonadati</taxon>
        <taxon>Bacteroidota</taxon>
        <taxon>Flavobacteriia</taxon>
        <taxon>Flavobacteriales</taxon>
        <taxon>Flavobacteriaceae</taxon>
    </lineage>
</organism>
<dbReference type="Pfam" id="PF16344">
    <property type="entry name" value="FecR_C"/>
    <property type="match status" value="1"/>
</dbReference>
<dbReference type="PANTHER" id="PTHR30273">
    <property type="entry name" value="PERIPLASMIC SIGNAL SENSOR AND SIGMA FACTOR ACTIVATOR FECR-RELATED"/>
    <property type="match status" value="1"/>
</dbReference>
<comment type="caution">
    <text evidence="4">The sequence shown here is derived from an EMBL/GenBank/DDBJ whole genome shotgun (WGS) entry which is preliminary data.</text>
</comment>
<evidence type="ECO:0000256" key="1">
    <source>
        <dbReference type="SAM" id="Phobius"/>
    </source>
</evidence>
<accession>A0ABS9RKS0</accession>
<keyword evidence="1" id="KW-0472">Membrane</keyword>
<feature type="domain" description="Protein FecR C-terminal" evidence="3">
    <location>
        <begin position="317"/>
        <end position="386"/>
    </location>
</feature>
<evidence type="ECO:0000259" key="3">
    <source>
        <dbReference type="Pfam" id="PF16344"/>
    </source>
</evidence>
<dbReference type="Gene3D" id="2.60.120.1440">
    <property type="match status" value="1"/>
</dbReference>
<dbReference type="Gene3D" id="3.55.50.30">
    <property type="match status" value="1"/>
</dbReference>